<protein>
    <submittedName>
        <fullName evidence="1">Uncharacterized protein</fullName>
    </submittedName>
</protein>
<dbReference type="Proteomes" id="UP000000490">
    <property type="component" value="Chromosome"/>
</dbReference>
<dbReference type="EMBL" id="CP002872">
    <property type="protein sequence ID" value="AEI36214.1"/>
    <property type="molecule type" value="Genomic_DNA"/>
</dbReference>
<name>A0ABM5MAE3_FRAST</name>
<reference evidence="1" key="1">
    <citation type="submission" date="2011-05" db="EMBL/GenBank/DDBJ databases">
        <authorList>
            <person name="Kuske C.R."/>
            <person name="Challacombe J.F."/>
            <person name="Siddaramappa S."/>
            <person name="Petersen J.M."/>
            <person name="Bruce D.C."/>
        </authorList>
    </citation>
    <scope>NUCLEOTIDE SEQUENCE</scope>
    <source>
        <strain evidence="1">TX077308</strain>
    </source>
</reference>
<accession>A0ABM5MAE3</accession>
<evidence type="ECO:0000313" key="1">
    <source>
        <dbReference type="EMBL" id="AEI36214.1"/>
    </source>
</evidence>
<evidence type="ECO:0000313" key="2">
    <source>
        <dbReference type="Proteomes" id="UP000000490"/>
    </source>
</evidence>
<organism evidence="1 2">
    <name type="scientific">Francisella salina</name>
    <dbReference type="NCBI Taxonomy" id="573569"/>
    <lineage>
        <taxon>Bacteria</taxon>
        <taxon>Pseudomonadati</taxon>
        <taxon>Pseudomonadota</taxon>
        <taxon>Gammaproteobacteria</taxon>
        <taxon>Thiotrichales</taxon>
        <taxon>Francisellaceae</taxon>
        <taxon>Francisella</taxon>
    </lineage>
</organism>
<gene>
    <name evidence="1" type="ordered locus">F7308_1288</name>
</gene>
<proteinExistence type="predicted"/>
<sequence>MFSLSGVSPMKINLKDINLEAFKPGISKKLLAKDEFKKLSNRFY</sequence>
<keyword evidence="2" id="KW-1185">Reference proteome</keyword>